<sequence>MDSYSYPPTYPDSSNSSPRSREVDYENNPPWEEQQQPPASYKVKFMFSCGGKVQPRPHDHQLSYVGGETKILAVDRTIKFSSLTNKLNQLCESEVCFKYQLPGEDLDALISVSNDDDLEHMMLEYDRMYRASPKPARLRLFLFPINPLPLQPGFGSGEIKSDQDRFVEALNSAPVQPVEPPPPPPPPLQQNNVDFLFGLEKTGSPLPKIQVSTPDVGTRVETLGENSNRVIGPDPGLVQMDIQRHIQDLQRLQIASEQQQMYRRTSDDNLVSGFSGDQNQYYIPKLPEKVTHPPMTAAGPPVSAAHWPEKHYPVSPPDQPVYMIPATANMYHAQAMVRPMSGQTGYIPVQRMGPPDVYREQQVYNVVSPATAVTATTLPPAPQRVAGFPGVADAGYAQVAYDSNGRQVYYPARPA</sequence>
<dbReference type="InterPro" id="IPR000270">
    <property type="entry name" value="PB1_dom"/>
</dbReference>
<dbReference type="CDD" id="cd06410">
    <property type="entry name" value="PB1_UP2"/>
    <property type="match status" value="1"/>
</dbReference>
<accession>A0AAN8W5W1</accession>
<feature type="compositionally biased region" description="Low complexity" evidence="1">
    <location>
        <begin position="1"/>
        <end position="18"/>
    </location>
</feature>
<evidence type="ECO:0000313" key="3">
    <source>
        <dbReference type="EMBL" id="KAK6945880.1"/>
    </source>
</evidence>
<dbReference type="PANTHER" id="PTHR31066:SF85">
    <property type="entry name" value="OS02G0809100 PROTEIN"/>
    <property type="match status" value="1"/>
</dbReference>
<name>A0AAN8W5W1_9MAGN</name>
<dbReference type="Pfam" id="PF00564">
    <property type="entry name" value="PB1"/>
    <property type="match status" value="1"/>
</dbReference>
<feature type="domain" description="PB1" evidence="2">
    <location>
        <begin position="57"/>
        <end position="145"/>
    </location>
</feature>
<feature type="compositionally biased region" description="Low complexity" evidence="1">
    <location>
        <begin position="26"/>
        <end position="37"/>
    </location>
</feature>
<dbReference type="SMART" id="SM00666">
    <property type="entry name" value="PB1"/>
    <property type="match status" value="1"/>
</dbReference>
<reference evidence="3 4" key="1">
    <citation type="submission" date="2023-12" db="EMBL/GenBank/DDBJ databases">
        <title>A high-quality genome assembly for Dillenia turbinata (Dilleniales).</title>
        <authorList>
            <person name="Chanderbali A."/>
        </authorList>
    </citation>
    <scope>NUCLEOTIDE SEQUENCE [LARGE SCALE GENOMIC DNA]</scope>
    <source>
        <strain evidence="3">LSX21</strain>
        <tissue evidence="3">Leaf</tissue>
    </source>
</reference>
<keyword evidence="4" id="KW-1185">Reference proteome</keyword>
<dbReference type="AlphaFoldDB" id="A0AAN8W5W1"/>
<dbReference type="PANTHER" id="PTHR31066">
    <property type="entry name" value="OS05G0427100 PROTEIN-RELATED"/>
    <property type="match status" value="1"/>
</dbReference>
<organism evidence="3 4">
    <name type="scientific">Dillenia turbinata</name>
    <dbReference type="NCBI Taxonomy" id="194707"/>
    <lineage>
        <taxon>Eukaryota</taxon>
        <taxon>Viridiplantae</taxon>
        <taxon>Streptophyta</taxon>
        <taxon>Embryophyta</taxon>
        <taxon>Tracheophyta</taxon>
        <taxon>Spermatophyta</taxon>
        <taxon>Magnoliopsida</taxon>
        <taxon>eudicotyledons</taxon>
        <taxon>Gunneridae</taxon>
        <taxon>Pentapetalae</taxon>
        <taxon>Dilleniales</taxon>
        <taxon>Dilleniaceae</taxon>
        <taxon>Dillenia</taxon>
    </lineage>
</organism>
<dbReference type="EMBL" id="JBAMMX010000002">
    <property type="protein sequence ID" value="KAK6945880.1"/>
    <property type="molecule type" value="Genomic_DNA"/>
</dbReference>
<dbReference type="SUPFAM" id="SSF54277">
    <property type="entry name" value="CAD &amp; PB1 domains"/>
    <property type="match status" value="1"/>
</dbReference>
<evidence type="ECO:0000313" key="4">
    <source>
        <dbReference type="Proteomes" id="UP001370490"/>
    </source>
</evidence>
<feature type="region of interest" description="Disordered" evidence="1">
    <location>
        <begin position="1"/>
        <end position="37"/>
    </location>
</feature>
<protein>
    <submittedName>
        <fullName evidence="3">PB1 domain</fullName>
    </submittedName>
</protein>
<dbReference type="Gene3D" id="3.10.20.90">
    <property type="entry name" value="Phosphatidylinositol 3-kinase Catalytic Subunit, Chain A, domain 1"/>
    <property type="match status" value="1"/>
</dbReference>
<dbReference type="FunFam" id="3.10.20.90:FF:000058">
    <property type="entry name" value="Octicosapeptide/phox/Bem1p domain kinase superfamily protein"/>
    <property type="match status" value="1"/>
</dbReference>
<comment type="caution">
    <text evidence="3">The sequence shown here is derived from an EMBL/GenBank/DDBJ whole genome shotgun (WGS) entry which is preliminary data.</text>
</comment>
<gene>
    <name evidence="3" type="ORF">RJ641_013424</name>
</gene>
<dbReference type="Proteomes" id="UP001370490">
    <property type="component" value="Unassembled WGS sequence"/>
</dbReference>
<dbReference type="InterPro" id="IPR053198">
    <property type="entry name" value="Gynoecium_Dev_Regulator"/>
</dbReference>
<evidence type="ECO:0000259" key="2">
    <source>
        <dbReference type="SMART" id="SM00666"/>
    </source>
</evidence>
<evidence type="ECO:0000256" key="1">
    <source>
        <dbReference type="SAM" id="MobiDB-lite"/>
    </source>
</evidence>
<proteinExistence type="predicted"/>